<proteinExistence type="inferred from homology"/>
<keyword evidence="1" id="KW-0479">Metal-binding</keyword>
<comment type="similarity">
    <text evidence="1">Belongs to the FHY3/FAR1 family.</text>
</comment>
<dbReference type="InParanoid" id="A0A3Q7IW18"/>
<sequence>MFGVAPHTIITDQDSAITNAAATVIPNTKHHFCMWHITKKIPKYVSHVYHQYADFSSKFSWCIHGINITEEFETMWIEIMEMYNLGENTMNFSHAMGESYIEILLNNPHPMEYINSFLAINLFDEALNWLQRAYAIYEK</sequence>
<dbReference type="Gramene" id="Solyc09g018210.1.1">
    <property type="protein sequence ID" value="Solyc09g018210.1.1.1"/>
    <property type="gene ID" value="Solyc09g018210.1"/>
</dbReference>
<comment type="subcellular location">
    <subcellularLocation>
        <location evidence="1">Nucleus</location>
    </subcellularLocation>
</comment>
<keyword evidence="1" id="KW-0863">Zinc-finger</keyword>
<dbReference type="PaxDb" id="4081-Solyc09g018210.1.1"/>
<dbReference type="InterPro" id="IPR018289">
    <property type="entry name" value="MULE_transposase_dom"/>
</dbReference>
<dbReference type="STRING" id="4081.A0A3Q7IW18"/>
<evidence type="ECO:0000259" key="2">
    <source>
        <dbReference type="Pfam" id="PF10551"/>
    </source>
</evidence>
<dbReference type="AlphaFoldDB" id="A0A3Q7IW18"/>
<protein>
    <recommendedName>
        <fullName evidence="1">Protein FAR1-RELATED SEQUENCE</fullName>
    </recommendedName>
</protein>
<evidence type="ECO:0000313" key="3">
    <source>
        <dbReference type="EnsemblPlants" id="Solyc09g018210.1.1.1"/>
    </source>
</evidence>
<name>A0A3Q7IW18_SOLLC</name>
<dbReference type="PANTHER" id="PTHR31669:SF293">
    <property type="entry name" value="PROTEIN FAR1-RELATED SEQUENCE"/>
    <property type="match status" value="1"/>
</dbReference>
<feature type="domain" description="MULE transposase" evidence="2">
    <location>
        <begin position="4"/>
        <end position="40"/>
    </location>
</feature>
<dbReference type="GO" id="GO:0006355">
    <property type="term" value="P:regulation of DNA-templated transcription"/>
    <property type="evidence" value="ECO:0007669"/>
    <property type="project" value="UniProtKB-UniRule"/>
</dbReference>
<keyword evidence="1" id="KW-0539">Nucleus</keyword>
<dbReference type="Proteomes" id="UP000004994">
    <property type="component" value="Chromosome 9"/>
</dbReference>
<dbReference type="Pfam" id="PF10551">
    <property type="entry name" value="MULE"/>
    <property type="match status" value="1"/>
</dbReference>
<dbReference type="EnsemblPlants" id="Solyc09g018210.1.1">
    <property type="protein sequence ID" value="Solyc09g018210.1.1.1"/>
    <property type="gene ID" value="Solyc09g018210.1"/>
</dbReference>
<reference evidence="3" key="2">
    <citation type="submission" date="2019-01" db="UniProtKB">
        <authorList>
            <consortium name="EnsemblPlants"/>
        </authorList>
    </citation>
    <scope>IDENTIFICATION</scope>
    <source>
        <strain evidence="3">cv. Heinz 1706</strain>
    </source>
</reference>
<evidence type="ECO:0000313" key="4">
    <source>
        <dbReference type="Proteomes" id="UP000004994"/>
    </source>
</evidence>
<dbReference type="PANTHER" id="PTHR31669">
    <property type="entry name" value="PROTEIN FAR1-RELATED SEQUENCE 10-RELATED"/>
    <property type="match status" value="1"/>
</dbReference>
<accession>A0A3Q7IW18</accession>
<dbReference type="GO" id="GO:0005634">
    <property type="term" value="C:nucleus"/>
    <property type="evidence" value="ECO:0007669"/>
    <property type="project" value="UniProtKB-SubCell"/>
</dbReference>
<comment type="function">
    <text evidence="1">Putative transcription activator involved in regulating light control of development.</text>
</comment>
<dbReference type="InterPro" id="IPR031052">
    <property type="entry name" value="FHY3/FAR1"/>
</dbReference>
<evidence type="ECO:0000256" key="1">
    <source>
        <dbReference type="RuleBase" id="RU367018"/>
    </source>
</evidence>
<reference evidence="3" key="1">
    <citation type="journal article" date="2012" name="Nature">
        <title>The tomato genome sequence provides insights into fleshy fruit evolution.</title>
        <authorList>
            <consortium name="Tomato Genome Consortium"/>
        </authorList>
    </citation>
    <scope>NUCLEOTIDE SEQUENCE [LARGE SCALE GENOMIC DNA]</scope>
    <source>
        <strain evidence="3">cv. Heinz 1706</strain>
    </source>
</reference>
<dbReference type="GO" id="GO:0008270">
    <property type="term" value="F:zinc ion binding"/>
    <property type="evidence" value="ECO:0007669"/>
    <property type="project" value="UniProtKB-UniRule"/>
</dbReference>
<organism evidence="3">
    <name type="scientific">Solanum lycopersicum</name>
    <name type="common">Tomato</name>
    <name type="synonym">Lycopersicon esculentum</name>
    <dbReference type="NCBI Taxonomy" id="4081"/>
    <lineage>
        <taxon>Eukaryota</taxon>
        <taxon>Viridiplantae</taxon>
        <taxon>Streptophyta</taxon>
        <taxon>Embryophyta</taxon>
        <taxon>Tracheophyta</taxon>
        <taxon>Spermatophyta</taxon>
        <taxon>Magnoliopsida</taxon>
        <taxon>eudicotyledons</taxon>
        <taxon>Gunneridae</taxon>
        <taxon>Pentapetalae</taxon>
        <taxon>asterids</taxon>
        <taxon>lamiids</taxon>
        <taxon>Solanales</taxon>
        <taxon>Solanaceae</taxon>
        <taxon>Solanoideae</taxon>
        <taxon>Solaneae</taxon>
        <taxon>Solanum</taxon>
        <taxon>Solanum subgen. Lycopersicon</taxon>
    </lineage>
</organism>
<keyword evidence="1" id="KW-0862">Zinc</keyword>
<dbReference type="OMA" id="WIEIMEM"/>
<keyword evidence="4" id="KW-1185">Reference proteome</keyword>